<evidence type="ECO:0000256" key="4">
    <source>
        <dbReference type="PROSITE-ProRule" id="PRU00433"/>
    </source>
</evidence>
<feature type="domain" description="Cytochrome c" evidence="6">
    <location>
        <begin position="165"/>
        <end position="276"/>
    </location>
</feature>
<dbReference type="PANTHER" id="PTHR35008">
    <property type="entry name" value="BLL4482 PROTEIN-RELATED"/>
    <property type="match status" value="1"/>
</dbReference>
<dbReference type="InterPro" id="IPR036909">
    <property type="entry name" value="Cyt_c-like_dom_sf"/>
</dbReference>
<dbReference type="STRING" id="336292.SAMN05660710_00580"/>
<reference evidence="7 8" key="1">
    <citation type="submission" date="2016-10" db="EMBL/GenBank/DDBJ databases">
        <authorList>
            <person name="de Groot N.N."/>
        </authorList>
    </citation>
    <scope>NUCLEOTIDE SEQUENCE [LARGE SCALE GENOMIC DNA]</scope>
    <source>
        <strain evidence="7 8">CGMCC 1.8925</strain>
    </source>
</reference>
<dbReference type="InterPro" id="IPR009056">
    <property type="entry name" value="Cyt_c-like_dom"/>
</dbReference>
<keyword evidence="8" id="KW-1185">Reference proteome</keyword>
<feature type="chain" id="PRO_5011631491" evidence="5">
    <location>
        <begin position="23"/>
        <end position="282"/>
    </location>
</feature>
<evidence type="ECO:0000256" key="5">
    <source>
        <dbReference type="SAM" id="SignalP"/>
    </source>
</evidence>
<dbReference type="Pfam" id="PF00034">
    <property type="entry name" value="Cytochrom_C"/>
    <property type="match status" value="2"/>
</dbReference>
<proteinExistence type="predicted"/>
<dbReference type="EMBL" id="FMVT01000002">
    <property type="protein sequence ID" value="SCY07367.1"/>
    <property type="molecule type" value="Genomic_DNA"/>
</dbReference>
<keyword evidence="3 4" id="KW-0408">Iron</keyword>
<keyword evidence="5" id="KW-0732">Signal</keyword>
<evidence type="ECO:0000256" key="2">
    <source>
        <dbReference type="ARBA" id="ARBA00022723"/>
    </source>
</evidence>
<dbReference type="OrthoDB" id="9811281at2"/>
<dbReference type="Gene3D" id="1.10.760.10">
    <property type="entry name" value="Cytochrome c-like domain"/>
    <property type="match status" value="2"/>
</dbReference>
<evidence type="ECO:0000313" key="7">
    <source>
        <dbReference type="EMBL" id="SCY07367.1"/>
    </source>
</evidence>
<dbReference type="InterPro" id="IPR051459">
    <property type="entry name" value="Cytochrome_c-type_DH"/>
</dbReference>
<dbReference type="PROSITE" id="PS51007">
    <property type="entry name" value="CYTC"/>
    <property type="match status" value="2"/>
</dbReference>
<keyword evidence="1 4" id="KW-0349">Heme</keyword>
<evidence type="ECO:0000256" key="1">
    <source>
        <dbReference type="ARBA" id="ARBA00022617"/>
    </source>
</evidence>
<accession>A0A1G5CYK9</accession>
<protein>
    <submittedName>
        <fullName evidence="7">Cytochrome c553</fullName>
    </submittedName>
</protein>
<dbReference type="GO" id="GO:0020037">
    <property type="term" value="F:heme binding"/>
    <property type="evidence" value="ECO:0007669"/>
    <property type="project" value="InterPro"/>
</dbReference>
<gene>
    <name evidence="7" type="ORF">SAMN05660710_00580</name>
</gene>
<dbReference type="PANTHER" id="PTHR35008:SF8">
    <property type="entry name" value="ALCOHOL DEHYDROGENASE CYTOCHROME C SUBUNIT"/>
    <property type="match status" value="1"/>
</dbReference>
<dbReference type="SUPFAM" id="SSF46626">
    <property type="entry name" value="Cytochrome c"/>
    <property type="match status" value="2"/>
</dbReference>
<organism evidence="7 8">
    <name type="scientific">Paracoccus tibetensis</name>
    <dbReference type="NCBI Taxonomy" id="336292"/>
    <lineage>
        <taxon>Bacteria</taxon>
        <taxon>Pseudomonadati</taxon>
        <taxon>Pseudomonadota</taxon>
        <taxon>Alphaproteobacteria</taxon>
        <taxon>Rhodobacterales</taxon>
        <taxon>Paracoccaceae</taxon>
        <taxon>Paracoccus</taxon>
    </lineage>
</organism>
<evidence type="ECO:0000256" key="3">
    <source>
        <dbReference type="ARBA" id="ARBA00023004"/>
    </source>
</evidence>
<dbReference type="GO" id="GO:0009055">
    <property type="term" value="F:electron transfer activity"/>
    <property type="evidence" value="ECO:0007669"/>
    <property type="project" value="InterPro"/>
</dbReference>
<evidence type="ECO:0000313" key="8">
    <source>
        <dbReference type="Proteomes" id="UP000199502"/>
    </source>
</evidence>
<dbReference type="GO" id="GO:0046872">
    <property type="term" value="F:metal ion binding"/>
    <property type="evidence" value="ECO:0007669"/>
    <property type="project" value="UniProtKB-KW"/>
</dbReference>
<sequence>MRCLFLTALPALSLLNCPAASAAPSVERGEYLVTGPAACGNCHTATGRDGPDLSRLLGGGLVVDSPAFRAYAPNITPAARIGGWSDAELAKAIREGVRPDGTLIGPPMPFAVYRGLSDDDLLSIVAYLRTVPEVEGQQPESVYNIPLPPAYGPPVETVTHPVEGVSIEYGAYLAGPVSHCVECHSAPGPQGAMIETHPFAGGFQFEGPWGLAVATNLTPHPEDGLADHSDAELKAMITQGIRPNGERMMPPMPYDYFAKMTDQDVDAVILYLRSLQPLPSPE</sequence>
<dbReference type="Proteomes" id="UP000199502">
    <property type="component" value="Unassembled WGS sequence"/>
</dbReference>
<feature type="domain" description="Cytochrome c" evidence="6">
    <location>
        <begin position="24"/>
        <end position="132"/>
    </location>
</feature>
<keyword evidence="2 4" id="KW-0479">Metal-binding</keyword>
<name>A0A1G5CYK9_9RHOB</name>
<evidence type="ECO:0000259" key="6">
    <source>
        <dbReference type="PROSITE" id="PS51007"/>
    </source>
</evidence>
<dbReference type="AlphaFoldDB" id="A0A1G5CYK9"/>
<feature type="signal peptide" evidence="5">
    <location>
        <begin position="1"/>
        <end position="22"/>
    </location>
</feature>